<dbReference type="SMART" id="SM00020">
    <property type="entry name" value="Tryp_SPc"/>
    <property type="match status" value="1"/>
</dbReference>
<evidence type="ECO:0000256" key="2">
    <source>
        <dbReference type="ARBA" id="ARBA00022525"/>
    </source>
</evidence>
<feature type="domain" description="Peptidase S1" evidence="12">
    <location>
        <begin position="29"/>
        <end position="261"/>
    </location>
</feature>
<keyword evidence="3" id="KW-0645">Protease</keyword>
<dbReference type="Pfam" id="PF00089">
    <property type="entry name" value="Trypsin"/>
    <property type="match status" value="1"/>
</dbReference>
<sequence length="261" mass="28149">MIRTLLLSALVAGALSCGVPSYPPGMSRMYGGEEARPNSWPWQVSLQYSSNGQWYHTCGGSLIANNWVLTAAHCISSSRTYRVVLGQHNLYTAESGSLAVSVSKTVVHQDWNSDQVSKGYDIALLKLANPVSLTDKIQLACLPPAGTILPNNYPCYVTGWGNLQTNRAVPDDLQQGRLLVVDYATCSSPRSWGSTVKTNMICAGGDGVICTCNVSANNQGLRSMTKCGWGWEEAMENYPLIGPSSHLLAEAPGNGTRYIRT</sequence>
<keyword evidence="6" id="KW-0720">Serine protease</keyword>
<keyword evidence="7" id="KW-0865">Zymogen</keyword>
<evidence type="ECO:0000259" key="12">
    <source>
        <dbReference type="PROSITE" id="PS50240"/>
    </source>
</evidence>
<evidence type="ECO:0000256" key="4">
    <source>
        <dbReference type="ARBA" id="ARBA00022729"/>
    </source>
</evidence>
<keyword evidence="14" id="KW-1185">Reference proteome</keyword>
<dbReference type="GO" id="GO:0004252">
    <property type="term" value="F:serine-type endopeptidase activity"/>
    <property type="evidence" value="ECO:0007669"/>
    <property type="project" value="UniProtKB-EC"/>
</dbReference>
<organism evidence="13 14">
    <name type="scientific">Macaca mulatta</name>
    <name type="common">Rhesus macaque</name>
    <dbReference type="NCBI Taxonomy" id="9544"/>
    <lineage>
        <taxon>Eukaryota</taxon>
        <taxon>Metazoa</taxon>
        <taxon>Chordata</taxon>
        <taxon>Craniata</taxon>
        <taxon>Vertebrata</taxon>
        <taxon>Euteleostomi</taxon>
        <taxon>Mammalia</taxon>
        <taxon>Eutheria</taxon>
        <taxon>Euarchontoglires</taxon>
        <taxon>Primates</taxon>
        <taxon>Haplorrhini</taxon>
        <taxon>Catarrhini</taxon>
        <taxon>Cercopithecidae</taxon>
        <taxon>Cercopithecinae</taxon>
        <taxon>Macaca</taxon>
    </lineage>
</organism>
<evidence type="ECO:0000256" key="7">
    <source>
        <dbReference type="ARBA" id="ARBA00023145"/>
    </source>
</evidence>
<feature type="signal peptide" evidence="11">
    <location>
        <begin position="1"/>
        <end position="16"/>
    </location>
</feature>
<dbReference type="GO" id="GO:0005576">
    <property type="term" value="C:extracellular region"/>
    <property type="evidence" value="ECO:0007669"/>
    <property type="project" value="UniProtKB-SubCell"/>
</dbReference>
<dbReference type="GeneTree" id="ENSGT01030000234528"/>
<keyword evidence="5" id="KW-0378">Hydrolase</keyword>
<feature type="chain" id="PRO_5023923778" description="pancreatic elastase II" evidence="11">
    <location>
        <begin position="17"/>
        <end position="261"/>
    </location>
</feature>
<dbReference type="PROSITE" id="PS51257">
    <property type="entry name" value="PROKAR_LIPOPROTEIN"/>
    <property type="match status" value="1"/>
</dbReference>
<reference evidence="13" key="2">
    <citation type="submission" date="2019-01" db="EMBL/GenBank/DDBJ databases">
        <authorList>
            <person name="Graves T."/>
            <person name="Eichler E.E."/>
            <person name="Wilson R.K."/>
        </authorList>
    </citation>
    <scope>NUCLEOTIDE SEQUENCE [LARGE SCALE GENOMIC DNA]</scope>
    <source>
        <strain evidence="13">17573</strain>
    </source>
</reference>
<evidence type="ECO:0000256" key="6">
    <source>
        <dbReference type="ARBA" id="ARBA00022825"/>
    </source>
</evidence>
<dbReference type="PRINTS" id="PR00722">
    <property type="entry name" value="CHYMOTRYPSIN"/>
</dbReference>
<accession>A0A5F7ZXK6</accession>
<dbReference type="PROSITE" id="PS50240">
    <property type="entry name" value="TRYPSIN_DOM"/>
    <property type="match status" value="1"/>
</dbReference>
<protein>
    <recommendedName>
        <fullName evidence="10">pancreatic elastase II</fullName>
        <ecNumber evidence="10">3.4.21.71</ecNumber>
    </recommendedName>
</protein>
<dbReference type="SMR" id="A0A5F7ZXK6"/>
<dbReference type="Gene3D" id="2.40.10.10">
    <property type="entry name" value="Trypsin-like serine proteases"/>
    <property type="match status" value="2"/>
</dbReference>
<dbReference type="VEuPathDB" id="HostDB:ENSMMUG00000031821"/>
<comment type="subcellular location">
    <subcellularLocation>
        <location evidence="1">Secreted</location>
    </subcellularLocation>
</comment>
<evidence type="ECO:0000256" key="11">
    <source>
        <dbReference type="SAM" id="SignalP"/>
    </source>
</evidence>
<dbReference type="ExpressionAtlas" id="A0A5F7ZXK6">
    <property type="expression patterns" value="baseline"/>
</dbReference>
<dbReference type="PANTHER" id="PTHR24257:SF19">
    <property type="entry name" value="CHYMOTRYPSIN-LIKE ELASTASE FAMILY MEMBER 2B"/>
    <property type="match status" value="1"/>
</dbReference>
<dbReference type="GO" id="GO:0006508">
    <property type="term" value="P:proteolysis"/>
    <property type="evidence" value="ECO:0007669"/>
    <property type="project" value="UniProtKB-KW"/>
</dbReference>
<reference evidence="14" key="1">
    <citation type="journal article" date="2007" name="Science">
        <title>Evolutionary and biomedical insights from the rhesus macaque genome.</title>
        <authorList>
            <person name="Gibbs R.A."/>
            <person name="Rogers J."/>
            <person name="Katze M.G."/>
            <person name="Bumgarner R."/>
            <person name="Weinstock G.M."/>
            <person name="Mardis E.R."/>
            <person name="Remington K.A."/>
            <person name="Strausberg R.L."/>
            <person name="Venter J.C."/>
            <person name="Wilson R.K."/>
            <person name="Batzer M.A."/>
            <person name="Bustamante C.D."/>
            <person name="Eichler E.E."/>
            <person name="Hahn M.W."/>
            <person name="Hardison R.C."/>
            <person name="Makova K.D."/>
            <person name="Miller W."/>
            <person name="Milosavljevic A."/>
            <person name="Palermo R.E."/>
            <person name="Siepel A."/>
            <person name="Sikela J.M."/>
            <person name="Attaway T."/>
            <person name="Bell S."/>
            <person name="Bernard K.E."/>
            <person name="Buhay C.J."/>
            <person name="Chandrabose M.N."/>
            <person name="Dao M."/>
            <person name="Davis C."/>
            <person name="Delehaunty K.D."/>
            <person name="Ding Y."/>
            <person name="Dinh H.H."/>
            <person name="Dugan-Rocha S."/>
            <person name="Fulton L.A."/>
            <person name="Gabisi R.A."/>
            <person name="Garner T.T."/>
            <person name="Godfrey J."/>
            <person name="Hawes A.C."/>
            <person name="Hernandez J."/>
            <person name="Hines S."/>
            <person name="Holder M."/>
            <person name="Hume J."/>
            <person name="Jhangiani S.N."/>
            <person name="Joshi V."/>
            <person name="Khan Z.M."/>
            <person name="Kirkness E.F."/>
            <person name="Cree A."/>
            <person name="Fowler R.G."/>
            <person name="Lee S."/>
            <person name="Lewis L.R."/>
            <person name="Li Z."/>
            <person name="Liu Y.-S."/>
            <person name="Moore S.M."/>
            <person name="Muzny D."/>
            <person name="Nazareth L.V."/>
            <person name="Ngo D.N."/>
            <person name="Okwuonu G.O."/>
            <person name="Pai G."/>
            <person name="Parker D."/>
            <person name="Paul H.A."/>
            <person name="Pfannkoch C."/>
            <person name="Pohl C.S."/>
            <person name="Rogers Y.-H.C."/>
            <person name="Ruiz S.J."/>
            <person name="Sabo A."/>
            <person name="Santibanez J."/>
            <person name="Schneider B.W."/>
            <person name="Smith S.M."/>
            <person name="Sodergren E."/>
            <person name="Svatek A.F."/>
            <person name="Utterback T.R."/>
            <person name="Vattathil S."/>
            <person name="Warren W."/>
            <person name="White C.S."/>
            <person name="Chinwalla A.T."/>
            <person name="Feng Y."/>
            <person name="Halpern A.L."/>
            <person name="Hillier L.W."/>
            <person name="Huang X."/>
            <person name="Minx P."/>
            <person name="Nelson J.O."/>
            <person name="Pepin K.H."/>
            <person name="Qin X."/>
            <person name="Sutton G.G."/>
            <person name="Venter E."/>
            <person name="Walenz B.P."/>
            <person name="Wallis J.W."/>
            <person name="Worley K.C."/>
            <person name="Yang S.-P."/>
            <person name="Jones S.M."/>
            <person name="Marra M.A."/>
            <person name="Rocchi M."/>
            <person name="Schein J.E."/>
            <person name="Baertsch R."/>
            <person name="Clarke L."/>
            <person name="Csuros M."/>
            <person name="Glasscock J."/>
            <person name="Harris R.A."/>
            <person name="Havlak P."/>
            <person name="Jackson A.R."/>
            <person name="Jiang H."/>
            <person name="Liu Y."/>
            <person name="Messina D.N."/>
            <person name="Shen Y."/>
            <person name="Song H.X.-Z."/>
            <person name="Wylie T."/>
            <person name="Zhang L."/>
            <person name="Birney E."/>
            <person name="Han K."/>
            <person name="Konkel M.K."/>
            <person name="Lee J."/>
            <person name="Smit A.F.A."/>
            <person name="Ullmer B."/>
            <person name="Wang H."/>
            <person name="Xing J."/>
            <person name="Burhans R."/>
            <person name="Cheng Z."/>
            <person name="Karro J.E."/>
            <person name="Ma J."/>
            <person name="Raney B."/>
            <person name="She X."/>
            <person name="Cox M.J."/>
            <person name="Demuth J.P."/>
            <person name="Dumas L.J."/>
            <person name="Han S.-G."/>
            <person name="Hopkins J."/>
            <person name="Karimpour-Fard A."/>
            <person name="Kim Y.H."/>
            <person name="Pollack J.R."/>
            <person name="Vinar T."/>
            <person name="Addo-Quaye C."/>
            <person name="Degenhardt J."/>
            <person name="Denby A."/>
            <person name="Hubisz M.J."/>
            <person name="Indap A."/>
            <person name="Kosiol C."/>
            <person name="Lahn B.T."/>
            <person name="Lawson H.A."/>
            <person name="Marklein A."/>
            <person name="Nielsen R."/>
            <person name="Vallender E.J."/>
            <person name="Clark A.G."/>
            <person name="Ferguson B."/>
            <person name="Hernandez R.D."/>
            <person name="Hirani K."/>
            <person name="Kehrer-Sawatzki H."/>
            <person name="Kolb J."/>
            <person name="Patil S."/>
            <person name="Pu L.-L."/>
            <person name="Ren Y."/>
            <person name="Smith D.G."/>
            <person name="Wheeler D.A."/>
            <person name="Schenck I."/>
            <person name="Ball E.V."/>
            <person name="Chen R."/>
            <person name="Cooper D.N."/>
            <person name="Giardine B."/>
            <person name="Hsu F."/>
            <person name="Kent W.J."/>
            <person name="Lesk A."/>
            <person name="Nelson D.L."/>
            <person name="O'brien W.E."/>
            <person name="Pruefer K."/>
            <person name="Stenson P.D."/>
            <person name="Wallace J.C."/>
            <person name="Ke H."/>
            <person name="Liu X.-M."/>
            <person name="Wang P."/>
            <person name="Xiang A.P."/>
            <person name="Yang F."/>
            <person name="Barber G.P."/>
            <person name="Haussler D."/>
            <person name="Karolchik D."/>
            <person name="Kern A.D."/>
            <person name="Kuhn R.M."/>
            <person name="Smith K.E."/>
            <person name="Zwieg A.S."/>
        </authorList>
    </citation>
    <scope>NUCLEOTIDE SEQUENCE [LARGE SCALE GENOMIC DNA]</scope>
    <source>
        <strain evidence="14">17573</strain>
    </source>
</reference>
<keyword evidence="8" id="KW-1015">Disulfide bond</keyword>
<gene>
    <name evidence="13" type="primary">LOC106992406</name>
</gene>
<comment type="catalytic activity">
    <reaction evidence="9">
        <text>Preferential cleavage: Leu-|-Xaa, Met-|-Xaa and Phe-|-Xaa. Hydrolyzes elastin.</text>
        <dbReference type="EC" id="3.4.21.71"/>
    </reaction>
</comment>
<dbReference type="PANTHER" id="PTHR24257">
    <property type="entry name" value="CHYMOTRYPSIN-LIKE ELASTASE FAMILY MEMBER"/>
    <property type="match status" value="1"/>
</dbReference>
<dbReference type="InterPro" id="IPR001254">
    <property type="entry name" value="Trypsin_dom"/>
</dbReference>
<evidence type="ECO:0000313" key="13">
    <source>
        <dbReference type="Ensembl" id="ENSMMUP00000069884.1"/>
    </source>
</evidence>
<reference evidence="13" key="4">
    <citation type="submission" date="2025-09" db="UniProtKB">
        <authorList>
            <consortium name="Ensembl"/>
        </authorList>
    </citation>
    <scope>IDENTIFICATION</scope>
    <source>
        <strain evidence="13">17573</strain>
    </source>
</reference>
<dbReference type="Ensembl" id="ENSMMUT00000099844.1">
    <property type="protein sequence ID" value="ENSMMUP00000069884.1"/>
    <property type="gene ID" value="ENSMMUG00000031821.3"/>
</dbReference>
<evidence type="ECO:0000256" key="8">
    <source>
        <dbReference type="ARBA" id="ARBA00023157"/>
    </source>
</evidence>
<keyword evidence="2" id="KW-0964">Secreted</keyword>
<proteinExistence type="predicted"/>
<keyword evidence="4 11" id="KW-0732">Signal</keyword>
<dbReference type="Bgee" id="ENSMMUG00000031821">
    <property type="expression patterns" value="Expressed in spermatid and 8 other cell types or tissues"/>
</dbReference>
<evidence type="ECO:0000256" key="1">
    <source>
        <dbReference type="ARBA" id="ARBA00004613"/>
    </source>
</evidence>
<reference evidence="13" key="3">
    <citation type="submission" date="2025-08" db="UniProtKB">
        <authorList>
            <consortium name="Ensembl"/>
        </authorList>
    </citation>
    <scope>IDENTIFICATION</scope>
    <source>
        <strain evidence="13">17573</strain>
    </source>
</reference>
<dbReference type="FunFam" id="2.40.10.10:FF:000004">
    <property type="entry name" value="Tryptase gamma 1"/>
    <property type="match status" value="1"/>
</dbReference>
<dbReference type="InterPro" id="IPR009003">
    <property type="entry name" value="Peptidase_S1_PA"/>
</dbReference>
<dbReference type="CDD" id="cd00190">
    <property type="entry name" value="Tryp_SPc"/>
    <property type="match status" value="1"/>
</dbReference>
<dbReference type="InterPro" id="IPR043504">
    <property type="entry name" value="Peptidase_S1_PA_chymotrypsin"/>
</dbReference>
<evidence type="ECO:0000256" key="10">
    <source>
        <dbReference type="ARBA" id="ARBA00038991"/>
    </source>
</evidence>
<dbReference type="InterPro" id="IPR018114">
    <property type="entry name" value="TRYPSIN_HIS"/>
</dbReference>
<evidence type="ECO:0000256" key="9">
    <source>
        <dbReference type="ARBA" id="ARBA00036026"/>
    </source>
</evidence>
<dbReference type="SUPFAM" id="SSF50494">
    <property type="entry name" value="Trypsin-like serine proteases"/>
    <property type="match status" value="1"/>
</dbReference>
<name>A0A5F7ZXK6_MACMU</name>
<dbReference type="EC" id="3.4.21.71" evidence="10"/>
<evidence type="ECO:0000313" key="14">
    <source>
        <dbReference type="Proteomes" id="UP000006718"/>
    </source>
</evidence>
<dbReference type="InterPro" id="IPR001314">
    <property type="entry name" value="Peptidase_S1A"/>
</dbReference>
<evidence type="ECO:0000256" key="3">
    <source>
        <dbReference type="ARBA" id="ARBA00022670"/>
    </source>
</evidence>
<dbReference type="AlphaFoldDB" id="A0A5F7ZXK6"/>
<dbReference type="Proteomes" id="UP000006718">
    <property type="component" value="Chromosome 1"/>
</dbReference>
<dbReference type="InterPro" id="IPR050850">
    <property type="entry name" value="Peptidase_S1_Elastase_sf"/>
</dbReference>
<dbReference type="PROSITE" id="PS00134">
    <property type="entry name" value="TRYPSIN_HIS"/>
    <property type="match status" value="1"/>
</dbReference>
<evidence type="ECO:0000256" key="5">
    <source>
        <dbReference type="ARBA" id="ARBA00022801"/>
    </source>
</evidence>